<evidence type="ECO:0000259" key="6">
    <source>
        <dbReference type="Pfam" id="PF01507"/>
    </source>
</evidence>
<dbReference type="Pfam" id="PF01507">
    <property type="entry name" value="PAPS_reduct"/>
    <property type="match status" value="1"/>
</dbReference>
<keyword evidence="2 4" id="KW-0560">Oxidoreductase</keyword>
<dbReference type="PANTHER" id="PTHR46509">
    <property type="entry name" value="PHOSPHOADENOSINE PHOSPHOSULFATE REDUCTASE"/>
    <property type="match status" value="1"/>
</dbReference>
<keyword evidence="4" id="KW-0479">Metal-binding</keyword>
<proteinExistence type="inferred from homology"/>
<comment type="subcellular location">
    <subcellularLocation>
        <location evidence="4">Cytoplasm</location>
    </subcellularLocation>
</comment>
<feature type="compositionally biased region" description="Low complexity" evidence="5">
    <location>
        <begin position="29"/>
        <end position="42"/>
    </location>
</feature>
<feature type="active site" description="Nucleophile; cysteine thiosulfonate intermediate" evidence="4">
    <location>
        <position position="330"/>
    </location>
</feature>
<organism evidence="7 8">
    <name type="scientific">Myceligenerans crystallogenes</name>
    <dbReference type="NCBI Taxonomy" id="316335"/>
    <lineage>
        <taxon>Bacteria</taxon>
        <taxon>Bacillati</taxon>
        <taxon>Actinomycetota</taxon>
        <taxon>Actinomycetes</taxon>
        <taxon>Micrococcales</taxon>
        <taxon>Promicromonosporaceae</taxon>
        <taxon>Myceligenerans</taxon>
    </lineage>
</organism>
<dbReference type="PANTHER" id="PTHR46509:SF1">
    <property type="entry name" value="PHOSPHOADENOSINE PHOSPHOSULFATE REDUCTASE"/>
    <property type="match status" value="1"/>
</dbReference>
<dbReference type="EMBL" id="BAAANL010000001">
    <property type="protein sequence ID" value="GAA1851100.1"/>
    <property type="molecule type" value="Genomic_DNA"/>
</dbReference>
<evidence type="ECO:0000256" key="5">
    <source>
        <dbReference type="SAM" id="MobiDB-lite"/>
    </source>
</evidence>
<accession>A0ABN2N3L4</accession>
<feature type="binding site" evidence="4">
    <location>
        <position position="222"/>
    </location>
    <ligand>
        <name>[4Fe-4S] cluster</name>
        <dbReference type="ChEBI" id="CHEBI:49883"/>
    </ligand>
</feature>
<dbReference type="NCBIfam" id="NF002537">
    <property type="entry name" value="PRK02090.1"/>
    <property type="match status" value="1"/>
</dbReference>
<evidence type="ECO:0000313" key="8">
    <source>
        <dbReference type="Proteomes" id="UP001501094"/>
    </source>
</evidence>
<name>A0ABN2N3L4_9MICO</name>
<comment type="cofactor">
    <cofactor evidence="4">
        <name>[4Fe-4S] cluster</name>
        <dbReference type="ChEBI" id="CHEBI:49883"/>
    </cofactor>
    <text evidence="4">Binds 1 [4Fe-4S] cluster per subunit.</text>
</comment>
<gene>
    <name evidence="4" type="primary">cysH</name>
    <name evidence="7" type="ORF">GCM10009751_04400</name>
</gene>
<evidence type="ECO:0000256" key="3">
    <source>
        <dbReference type="ARBA" id="ARBA00024327"/>
    </source>
</evidence>
<sequence>MSEPHSGSTAVVAADSGDQEPSSPVPTGVPAADDANPAVHAAGNGFASGIAHSLSDRTSRLDEIRARARARDEAREQAREAHAYVRAGGIRRRRTPEELKNVVERGQALLHGTSLPGGPGTQREASAEAVIAWAVREFGPWLAVASSMQDTVLAHLVSRQLPWVDVLFGDTGYHFAETIGTRDAAELSLDVNIVDVRPELTVAEQDARYGARLHDRDPEKCCAMRKVAPMKQALRNYEAWATGLRRGEASTRRNAPLITWDERNQVVKINPLAGWTDEEVEEYAARNGLVVNPLHDDGYPSIGCAPCTQRVENGADKRSGRWAGLDKVECGLHA</sequence>
<feature type="binding site" evidence="4">
    <location>
        <position position="307"/>
    </location>
    <ligand>
        <name>[4Fe-4S] cluster</name>
        <dbReference type="ChEBI" id="CHEBI:49883"/>
    </ligand>
</feature>
<dbReference type="CDD" id="cd23945">
    <property type="entry name" value="PAPS_reductase"/>
    <property type="match status" value="1"/>
</dbReference>
<feature type="binding site" evidence="4">
    <location>
        <position position="304"/>
    </location>
    <ligand>
        <name>[4Fe-4S] cluster</name>
        <dbReference type="ChEBI" id="CHEBI:49883"/>
    </ligand>
</feature>
<dbReference type="Proteomes" id="UP001501094">
    <property type="component" value="Unassembled WGS sequence"/>
</dbReference>
<dbReference type="Gene3D" id="3.40.50.620">
    <property type="entry name" value="HUPs"/>
    <property type="match status" value="1"/>
</dbReference>
<evidence type="ECO:0000313" key="7">
    <source>
        <dbReference type="EMBL" id="GAA1851100.1"/>
    </source>
</evidence>
<dbReference type="InterPro" id="IPR002500">
    <property type="entry name" value="PAPS_reduct_dom"/>
</dbReference>
<dbReference type="RefSeq" id="WP_344099048.1">
    <property type="nucleotide sequence ID" value="NZ_BAAANL010000001.1"/>
</dbReference>
<dbReference type="InterPro" id="IPR004511">
    <property type="entry name" value="PAPS/APS_Rdtase"/>
</dbReference>
<comment type="caution">
    <text evidence="7">The sequence shown here is derived from an EMBL/GenBank/DDBJ whole genome shotgun (WGS) entry which is preliminary data.</text>
</comment>
<dbReference type="HAMAP" id="MF_00063">
    <property type="entry name" value="CysH"/>
    <property type="match status" value="1"/>
</dbReference>
<keyword evidence="8" id="KW-1185">Reference proteome</keyword>
<dbReference type="SUPFAM" id="SSF52402">
    <property type="entry name" value="Adenine nucleotide alpha hydrolases-like"/>
    <property type="match status" value="1"/>
</dbReference>
<reference evidence="7 8" key="1">
    <citation type="journal article" date="2019" name="Int. J. Syst. Evol. Microbiol.">
        <title>The Global Catalogue of Microorganisms (GCM) 10K type strain sequencing project: providing services to taxonomists for standard genome sequencing and annotation.</title>
        <authorList>
            <consortium name="The Broad Institute Genomics Platform"/>
            <consortium name="The Broad Institute Genome Sequencing Center for Infectious Disease"/>
            <person name="Wu L."/>
            <person name="Ma J."/>
        </authorList>
    </citation>
    <scope>NUCLEOTIDE SEQUENCE [LARGE SCALE GENOMIC DNA]</scope>
    <source>
        <strain evidence="7 8">JCM 14326</strain>
    </source>
</reference>
<keyword evidence="4" id="KW-0408">Iron</keyword>
<dbReference type="InterPro" id="IPR014729">
    <property type="entry name" value="Rossmann-like_a/b/a_fold"/>
</dbReference>
<comment type="pathway">
    <text evidence="3 4">Sulfur metabolism; hydrogen sulfide biosynthesis; sulfite from sulfate.</text>
</comment>
<comment type="similarity">
    <text evidence="1 4">Belongs to the PAPS reductase family. CysH subfamily.</text>
</comment>
<feature type="domain" description="Phosphoadenosine phosphosulphate reductase" evidence="6">
    <location>
        <begin position="141"/>
        <end position="309"/>
    </location>
</feature>
<keyword evidence="4" id="KW-0963">Cytoplasm</keyword>
<evidence type="ECO:0000256" key="1">
    <source>
        <dbReference type="ARBA" id="ARBA00009732"/>
    </source>
</evidence>
<comment type="catalytic activity">
    <reaction evidence="4">
        <text>[thioredoxin]-disulfide + sulfite + AMP + 2 H(+) = adenosine 5'-phosphosulfate + [thioredoxin]-dithiol</text>
        <dbReference type="Rhea" id="RHEA:21976"/>
        <dbReference type="Rhea" id="RHEA-COMP:10698"/>
        <dbReference type="Rhea" id="RHEA-COMP:10700"/>
        <dbReference type="ChEBI" id="CHEBI:15378"/>
        <dbReference type="ChEBI" id="CHEBI:17359"/>
        <dbReference type="ChEBI" id="CHEBI:29950"/>
        <dbReference type="ChEBI" id="CHEBI:50058"/>
        <dbReference type="ChEBI" id="CHEBI:58243"/>
        <dbReference type="ChEBI" id="CHEBI:456215"/>
        <dbReference type="EC" id="1.8.4.10"/>
    </reaction>
</comment>
<feature type="region of interest" description="Disordered" evidence="5">
    <location>
        <begin position="1"/>
        <end position="43"/>
    </location>
</feature>
<evidence type="ECO:0000256" key="2">
    <source>
        <dbReference type="ARBA" id="ARBA00023002"/>
    </source>
</evidence>
<comment type="function">
    <text evidence="4">Catalyzes the formation of sulfite from adenosine 5'-phosphosulfate (APS) using thioredoxin as an electron donor.</text>
</comment>
<evidence type="ECO:0000256" key="4">
    <source>
        <dbReference type="HAMAP-Rule" id="MF_00063"/>
    </source>
</evidence>
<protein>
    <recommendedName>
        <fullName evidence="4">Adenosine 5'-phosphosulfate reductase</fullName>
        <shortName evidence="4">APS reductase</shortName>
        <ecNumber evidence="4">1.8.4.10</ecNumber>
    </recommendedName>
    <alternativeName>
        <fullName evidence="4">5'-adenylylsulfate reductase</fullName>
    </alternativeName>
    <alternativeName>
        <fullName evidence="4">Thioredoxin-dependent 5'-adenylylsulfate reductase</fullName>
    </alternativeName>
</protein>
<dbReference type="EC" id="1.8.4.10" evidence="4"/>
<keyword evidence="4" id="KW-0411">Iron-sulfur</keyword>
<feature type="binding site" evidence="4">
    <location>
        <position position="221"/>
    </location>
    <ligand>
        <name>[4Fe-4S] cluster</name>
        <dbReference type="ChEBI" id="CHEBI:49883"/>
    </ligand>
</feature>
<dbReference type="NCBIfam" id="TIGR00434">
    <property type="entry name" value="cysH"/>
    <property type="match status" value="1"/>
</dbReference>